<dbReference type="SUPFAM" id="SSF56300">
    <property type="entry name" value="Metallo-dependent phosphatases"/>
    <property type="match status" value="1"/>
</dbReference>
<accession>A0AAW1R8V1</accession>
<dbReference type="EMBL" id="JALJOR010000001">
    <property type="protein sequence ID" value="KAK9830221.1"/>
    <property type="molecule type" value="Genomic_DNA"/>
</dbReference>
<feature type="chain" id="PRO_5043542195" description="Alkaline phosphatase" evidence="1">
    <location>
        <begin position="24"/>
        <end position="680"/>
    </location>
</feature>
<comment type="caution">
    <text evidence="4">The sequence shown here is derived from an EMBL/GenBank/DDBJ whole genome shotgun (WGS) entry which is preliminary data.</text>
</comment>
<dbReference type="PANTHER" id="PTHR43606">
    <property type="entry name" value="PHOSPHATASE, PUTATIVE (AFU_ORTHOLOGUE AFUA_6G08710)-RELATED"/>
    <property type="match status" value="1"/>
</dbReference>
<dbReference type="InterPro" id="IPR029052">
    <property type="entry name" value="Metallo-depent_PP-like"/>
</dbReference>
<evidence type="ECO:0008006" key="6">
    <source>
        <dbReference type="Google" id="ProtNLM"/>
    </source>
</evidence>
<dbReference type="PANTHER" id="PTHR43606:SF2">
    <property type="entry name" value="ALKALINE PHOSPHATASE FAMILY PROTEIN (AFU_ORTHOLOGUE AFUA_5G03860)"/>
    <property type="match status" value="1"/>
</dbReference>
<name>A0AAW1R8V1_9CHLO</name>
<dbReference type="Proteomes" id="UP001489004">
    <property type="component" value="Unassembled WGS sequence"/>
</dbReference>
<protein>
    <recommendedName>
        <fullName evidence="6">Alkaline phosphatase</fullName>
    </recommendedName>
</protein>
<sequence length="680" mass="74412">MAGQMRVWTVICSILLCAVAANAQFPGAFVHGVASGDPLGDSIILWTRVTPRPLASTSTDGRGTSAATSEATTFNVTYAVYTTTDVESASPVKQGVFTTNGTRDWTVKVEVGGLTPGVQYYFHFRLPVAGGAITSPLGKFRIPAPAGTFLAQLKYAVVSCSNYAAGYFNAYDLYSRYDLDFWLHVGDYIYESGPGSGQSSIRFMDSQFGGLQPTFEIITLNDYRQRYATYRLDAGLQALHAAAPLISIWDDHELTNNDSKDNAQNHNTTTGKRLQGDYQVRKQISARVYQEWMPMRTPNGDPTFINRTLTYGDLASFTMMETRVTARTNNEVMNNPDHPPPTYPSIASIVGGINSTNYNETINQTLLDVRTLLDAYRSNDSNTEIGAAQTAWIKQTTDESAAAGVKWQMYSSGTVLMERFNADYEAAFANRRAYDPATAAYWNATLYNATFAPVTGPNAATFVSMALNPGALSNYSTVQPMTAAIQTSVRANQAQAKYRITTGFDSWQGYTADRNRFLDAIANANSPIVYAGDTHNSWAGTLQQTDLAAMRRGDYATAWAANRTNVAVEFDCTGITNTGSETTTYLPLELINAGNEANNLPWMAYSEVRYKGGFIVTLTPEKHHTDFVFVSTVANKRYEGFCGAAFDVYNKKYTLDKLGGSAAYAPIESSCLPVPTYQVT</sequence>
<feature type="signal peptide" evidence="1">
    <location>
        <begin position="1"/>
        <end position="23"/>
    </location>
</feature>
<dbReference type="AlphaFoldDB" id="A0AAW1R8V1"/>
<evidence type="ECO:0000259" key="3">
    <source>
        <dbReference type="Pfam" id="PF16655"/>
    </source>
</evidence>
<feature type="domain" description="Phospholipase D N-terminal" evidence="3">
    <location>
        <begin position="31"/>
        <end position="141"/>
    </location>
</feature>
<dbReference type="InterPro" id="IPR038607">
    <property type="entry name" value="PhoD-like_sf"/>
</dbReference>
<proteinExistence type="predicted"/>
<evidence type="ECO:0000313" key="5">
    <source>
        <dbReference type="Proteomes" id="UP001489004"/>
    </source>
</evidence>
<dbReference type="Pfam" id="PF16655">
    <property type="entry name" value="PhoD_N"/>
    <property type="match status" value="1"/>
</dbReference>
<organism evidence="4 5">
    <name type="scientific">[Myrmecia] bisecta</name>
    <dbReference type="NCBI Taxonomy" id="41462"/>
    <lineage>
        <taxon>Eukaryota</taxon>
        <taxon>Viridiplantae</taxon>
        <taxon>Chlorophyta</taxon>
        <taxon>core chlorophytes</taxon>
        <taxon>Trebouxiophyceae</taxon>
        <taxon>Trebouxiales</taxon>
        <taxon>Trebouxiaceae</taxon>
        <taxon>Myrmecia</taxon>
    </lineage>
</organism>
<dbReference type="Gene3D" id="2.60.40.380">
    <property type="entry name" value="Purple acid phosphatase-like, N-terminal"/>
    <property type="match status" value="1"/>
</dbReference>
<evidence type="ECO:0000259" key="2">
    <source>
        <dbReference type="Pfam" id="PF09423"/>
    </source>
</evidence>
<dbReference type="Gene3D" id="3.60.21.70">
    <property type="entry name" value="PhoD-like phosphatase"/>
    <property type="match status" value="1"/>
</dbReference>
<keyword evidence="5" id="KW-1185">Reference proteome</keyword>
<evidence type="ECO:0000313" key="4">
    <source>
        <dbReference type="EMBL" id="KAK9830221.1"/>
    </source>
</evidence>
<evidence type="ECO:0000256" key="1">
    <source>
        <dbReference type="SAM" id="SignalP"/>
    </source>
</evidence>
<reference evidence="4 5" key="1">
    <citation type="journal article" date="2024" name="Nat. Commun.">
        <title>Phylogenomics reveals the evolutionary origins of lichenization in chlorophyte algae.</title>
        <authorList>
            <person name="Puginier C."/>
            <person name="Libourel C."/>
            <person name="Otte J."/>
            <person name="Skaloud P."/>
            <person name="Haon M."/>
            <person name="Grisel S."/>
            <person name="Petersen M."/>
            <person name="Berrin J.G."/>
            <person name="Delaux P.M."/>
            <person name="Dal Grande F."/>
            <person name="Keller J."/>
        </authorList>
    </citation>
    <scope>NUCLEOTIDE SEQUENCE [LARGE SCALE GENOMIC DNA]</scope>
    <source>
        <strain evidence="4 5">SAG 2043</strain>
    </source>
</reference>
<dbReference type="CDD" id="cd07389">
    <property type="entry name" value="MPP_PhoD"/>
    <property type="match status" value="1"/>
</dbReference>
<keyword evidence="1" id="KW-0732">Signal</keyword>
<dbReference type="Pfam" id="PF09423">
    <property type="entry name" value="PhoD"/>
    <property type="match status" value="1"/>
</dbReference>
<dbReference type="InterPro" id="IPR052900">
    <property type="entry name" value="Phospholipid_Metab_Enz"/>
</dbReference>
<dbReference type="InterPro" id="IPR032093">
    <property type="entry name" value="PhoD_N"/>
</dbReference>
<gene>
    <name evidence="4" type="ORF">WJX72_010424</name>
</gene>
<feature type="domain" description="PhoD-like phosphatase metallophosphatase" evidence="2">
    <location>
        <begin position="156"/>
        <end position="627"/>
    </location>
</feature>
<dbReference type="InterPro" id="IPR018946">
    <property type="entry name" value="PhoD-like_MPP"/>
</dbReference>